<reference evidence="2" key="1">
    <citation type="submission" date="2023-05" db="EMBL/GenBank/DDBJ databases">
        <authorList>
            <person name="Zhang X."/>
        </authorList>
    </citation>
    <scope>NUCLEOTIDE SEQUENCE</scope>
    <source>
        <strain evidence="2">YF14B1</strain>
    </source>
</reference>
<dbReference type="RefSeq" id="WP_313985036.1">
    <property type="nucleotide sequence ID" value="NZ_JASJOS010000013.1"/>
</dbReference>
<evidence type="ECO:0000313" key="2">
    <source>
        <dbReference type="EMBL" id="MDJ1484146.1"/>
    </source>
</evidence>
<dbReference type="AlphaFoldDB" id="A0AAE3QSI5"/>
<protein>
    <submittedName>
        <fullName evidence="2">Uncharacterized protein</fullName>
    </submittedName>
</protein>
<name>A0AAE3QSI5_9BACT</name>
<gene>
    <name evidence="2" type="ORF">QNI16_26850</name>
</gene>
<keyword evidence="1" id="KW-0472">Membrane</keyword>
<comment type="caution">
    <text evidence="2">The sequence shown here is derived from an EMBL/GenBank/DDBJ whole genome shotgun (WGS) entry which is preliminary data.</text>
</comment>
<evidence type="ECO:0000256" key="1">
    <source>
        <dbReference type="SAM" id="Phobius"/>
    </source>
</evidence>
<proteinExistence type="predicted"/>
<feature type="transmembrane region" description="Helical" evidence="1">
    <location>
        <begin position="117"/>
        <end position="138"/>
    </location>
</feature>
<evidence type="ECO:0000313" key="3">
    <source>
        <dbReference type="Proteomes" id="UP001241110"/>
    </source>
</evidence>
<dbReference type="EMBL" id="JASJOS010000013">
    <property type="protein sequence ID" value="MDJ1484146.1"/>
    <property type="molecule type" value="Genomic_DNA"/>
</dbReference>
<accession>A0AAE3QSI5</accession>
<feature type="transmembrane region" description="Helical" evidence="1">
    <location>
        <begin position="144"/>
        <end position="162"/>
    </location>
</feature>
<keyword evidence="1" id="KW-0812">Transmembrane</keyword>
<organism evidence="2 3">
    <name type="scientific">Xanthocytophaga flava</name>
    <dbReference type="NCBI Taxonomy" id="3048013"/>
    <lineage>
        <taxon>Bacteria</taxon>
        <taxon>Pseudomonadati</taxon>
        <taxon>Bacteroidota</taxon>
        <taxon>Cytophagia</taxon>
        <taxon>Cytophagales</taxon>
        <taxon>Rhodocytophagaceae</taxon>
        <taxon>Xanthocytophaga</taxon>
    </lineage>
</organism>
<keyword evidence="1" id="KW-1133">Transmembrane helix</keyword>
<sequence>MFWNKNSRIDSFLIPYERHILYTELSREEMEKRFYAYITITPSSSSFGKWHKPTRVDYEGDFYSEGFYLQTINRNLDTKGWESQRLPFLFISGKVEEESHRTKIILTIELYDVMQKVGIYLLAFLLPLLSVILLVSSIQTGDDGWKGTLFLSVFCLLFSLMFKVPSSSALYDVKKMFDIDIEKAYDEKEA</sequence>
<dbReference type="Proteomes" id="UP001241110">
    <property type="component" value="Unassembled WGS sequence"/>
</dbReference>